<comment type="similarity">
    <text evidence="5 6">Belongs to the XseA family.</text>
</comment>
<comment type="function">
    <text evidence="5">Bidirectionally degrades single-stranded DNA into large acid-insoluble oligonucleotides, which are then degraded further into small acid-soluble oligonucleotides.</text>
</comment>
<comment type="caution">
    <text evidence="9">The sequence shown here is derived from an EMBL/GenBank/DDBJ whole genome shotgun (WGS) entry which is preliminary data.</text>
</comment>
<dbReference type="HAMAP" id="MF_00378">
    <property type="entry name" value="Exonuc_7_L"/>
    <property type="match status" value="1"/>
</dbReference>
<name>M7P2H9_9GAMM</name>
<sequence length="504" mass="56714">MASLVTPSDRQTLASRSVKDVYPVSRLVREARVLLEGSFPLLWVEGEVSNLAMPGSGHIYFTLKDAAAQVRCAMFRNRNQHLRFTPENGMQVLLRVRVTLYEGRGEFQLVVEHMEEAGSGALQRAYEALKQRLGLEGLFDAAHKKPLPAFPQTVGIVSSPDGAAVHDIVSVFRRRAPSIHLIIYPVAVQGQGAAAQIAQAIQTADARQECDVLIVGRGGGSLEDLWSFNEELVARAIFACQIPIISAVGHEIDYSIADFVADVRAPTPSAAAELAAPETRQLLQTVQASVSRMHRYLLQTLQQQHRQLSFLKARLPKPASRLQQHHKELHRLKQQLQNAWRNQLQQRQQQLDFQSARLKHPRSMLALQQQRLKHCQSRLQSQVHWLIQQHQRNSGQLSQRLQRCLPVNELELHKQHCNQLGKQLHSGFVLSLKQREQRLIQQMRTLAAVSPLNTLERGYSITQDAGSQRVITDAAEVNSGDRLDIRLSRGELHCQVISSRPKQS</sequence>
<dbReference type="GO" id="GO:0003676">
    <property type="term" value="F:nucleic acid binding"/>
    <property type="evidence" value="ECO:0007669"/>
    <property type="project" value="InterPro"/>
</dbReference>
<evidence type="ECO:0000256" key="4">
    <source>
        <dbReference type="ARBA" id="ARBA00022839"/>
    </source>
</evidence>
<dbReference type="Pfam" id="PF02601">
    <property type="entry name" value="Exonuc_VII_L"/>
    <property type="match status" value="1"/>
</dbReference>
<dbReference type="CDD" id="cd04489">
    <property type="entry name" value="ExoVII_LU_OBF"/>
    <property type="match status" value="1"/>
</dbReference>
<dbReference type="PANTHER" id="PTHR30008">
    <property type="entry name" value="EXODEOXYRIBONUCLEASE 7 LARGE SUBUNIT"/>
    <property type="match status" value="1"/>
</dbReference>
<evidence type="ECO:0000256" key="1">
    <source>
        <dbReference type="ARBA" id="ARBA00022490"/>
    </source>
</evidence>
<keyword evidence="1 5" id="KW-0963">Cytoplasm</keyword>
<dbReference type="PANTHER" id="PTHR30008:SF0">
    <property type="entry name" value="EXODEOXYRIBONUCLEASE 7 LARGE SUBUNIT"/>
    <property type="match status" value="1"/>
</dbReference>
<keyword evidence="3 5" id="KW-0378">Hydrolase</keyword>
<gene>
    <name evidence="5" type="primary">xseA</name>
    <name evidence="9" type="ORF">MPL1_03298</name>
</gene>
<dbReference type="GO" id="GO:0009318">
    <property type="term" value="C:exodeoxyribonuclease VII complex"/>
    <property type="evidence" value="ECO:0007669"/>
    <property type="project" value="UniProtKB-UniRule"/>
</dbReference>
<dbReference type="Proteomes" id="UP000012019">
    <property type="component" value="Unassembled WGS sequence"/>
</dbReference>
<evidence type="ECO:0000313" key="10">
    <source>
        <dbReference type="Proteomes" id="UP000012019"/>
    </source>
</evidence>
<dbReference type="EMBL" id="APHR01000015">
    <property type="protein sequence ID" value="EMR13711.1"/>
    <property type="molecule type" value="Genomic_DNA"/>
</dbReference>
<protein>
    <recommendedName>
        <fullName evidence="5">Exodeoxyribonuclease 7 large subunit</fullName>
        <ecNumber evidence="5">3.1.11.6</ecNumber>
    </recommendedName>
    <alternativeName>
        <fullName evidence="5">Exodeoxyribonuclease VII large subunit</fullName>
        <shortName evidence="5">Exonuclease VII large subunit</shortName>
    </alternativeName>
</protein>
<evidence type="ECO:0000313" key="9">
    <source>
        <dbReference type="EMBL" id="EMR13711.1"/>
    </source>
</evidence>
<keyword evidence="2 5" id="KW-0540">Nuclease</keyword>
<dbReference type="InterPro" id="IPR003753">
    <property type="entry name" value="Exonuc_VII_L"/>
</dbReference>
<dbReference type="STRING" id="1286106.MPL1_03298"/>
<dbReference type="PATRIC" id="fig|1286106.3.peg.658"/>
<dbReference type="GO" id="GO:0005737">
    <property type="term" value="C:cytoplasm"/>
    <property type="evidence" value="ECO:0007669"/>
    <property type="project" value="UniProtKB-SubCell"/>
</dbReference>
<evidence type="ECO:0000256" key="2">
    <source>
        <dbReference type="ARBA" id="ARBA00022722"/>
    </source>
</evidence>
<evidence type="ECO:0000256" key="6">
    <source>
        <dbReference type="RuleBase" id="RU004355"/>
    </source>
</evidence>
<dbReference type="OrthoDB" id="9802795at2"/>
<dbReference type="Pfam" id="PF13742">
    <property type="entry name" value="tRNA_anti_2"/>
    <property type="match status" value="1"/>
</dbReference>
<comment type="subunit">
    <text evidence="5">Heterooligomer composed of large and small subunits.</text>
</comment>
<keyword evidence="4 5" id="KW-0269">Exonuclease</keyword>
<feature type="domain" description="Exonuclease VII large subunit C-terminal" evidence="7">
    <location>
        <begin position="138"/>
        <end position="359"/>
    </location>
</feature>
<dbReference type="AlphaFoldDB" id="M7P2H9"/>
<evidence type="ECO:0000259" key="7">
    <source>
        <dbReference type="Pfam" id="PF02601"/>
    </source>
</evidence>
<evidence type="ECO:0000259" key="8">
    <source>
        <dbReference type="Pfam" id="PF13742"/>
    </source>
</evidence>
<keyword evidence="10" id="KW-1185">Reference proteome</keyword>
<accession>M7P2H9</accession>
<comment type="subcellular location">
    <subcellularLocation>
        <location evidence="5 6">Cytoplasm</location>
    </subcellularLocation>
</comment>
<dbReference type="eggNOG" id="COG1570">
    <property type="taxonomic scope" value="Bacteria"/>
</dbReference>
<proteinExistence type="inferred from homology"/>
<dbReference type="NCBIfam" id="TIGR00237">
    <property type="entry name" value="xseA"/>
    <property type="match status" value="1"/>
</dbReference>
<dbReference type="GO" id="GO:0006308">
    <property type="term" value="P:DNA catabolic process"/>
    <property type="evidence" value="ECO:0007669"/>
    <property type="project" value="UniProtKB-UniRule"/>
</dbReference>
<organism evidence="9 10">
    <name type="scientific">Methylophaga lonarensis MPL</name>
    <dbReference type="NCBI Taxonomy" id="1286106"/>
    <lineage>
        <taxon>Bacteria</taxon>
        <taxon>Pseudomonadati</taxon>
        <taxon>Pseudomonadota</taxon>
        <taxon>Gammaproteobacteria</taxon>
        <taxon>Thiotrichales</taxon>
        <taxon>Piscirickettsiaceae</taxon>
        <taxon>Methylophaga</taxon>
    </lineage>
</organism>
<dbReference type="InterPro" id="IPR020579">
    <property type="entry name" value="Exonuc_VII_lsu_C"/>
</dbReference>
<dbReference type="RefSeq" id="WP_009725692.1">
    <property type="nucleotide sequence ID" value="NZ_APHR01000015.1"/>
</dbReference>
<reference evidence="9 10" key="1">
    <citation type="journal article" date="2013" name="Genome Announc.">
        <title>Draft Genome Sequence of Methylophaga lonarensis MPLT, a Haloalkaliphilic (Non-Methane-Utilizing) Methylotroph.</title>
        <authorList>
            <person name="Shetty S.A."/>
            <person name="Marathe N.P."/>
            <person name="Munot H."/>
            <person name="Antony C.P."/>
            <person name="Dhotre D.P."/>
            <person name="Murrell J.C."/>
            <person name="Shouche Y.S."/>
        </authorList>
    </citation>
    <scope>NUCLEOTIDE SEQUENCE [LARGE SCALE GENOMIC DNA]</scope>
    <source>
        <strain evidence="9 10">MPL</strain>
    </source>
</reference>
<dbReference type="EC" id="3.1.11.6" evidence="5"/>
<dbReference type="GO" id="GO:0008855">
    <property type="term" value="F:exodeoxyribonuclease VII activity"/>
    <property type="evidence" value="ECO:0007669"/>
    <property type="project" value="UniProtKB-UniRule"/>
</dbReference>
<evidence type="ECO:0000256" key="5">
    <source>
        <dbReference type="HAMAP-Rule" id="MF_00378"/>
    </source>
</evidence>
<comment type="catalytic activity">
    <reaction evidence="5 6">
        <text>Exonucleolytic cleavage in either 5'- to 3'- or 3'- to 5'-direction to yield nucleoside 5'-phosphates.</text>
        <dbReference type="EC" id="3.1.11.6"/>
    </reaction>
</comment>
<evidence type="ECO:0000256" key="3">
    <source>
        <dbReference type="ARBA" id="ARBA00022801"/>
    </source>
</evidence>
<feature type="domain" description="OB-fold nucleic acid binding" evidence="8">
    <location>
        <begin position="22"/>
        <end position="115"/>
    </location>
</feature>
<dbReference type="InterPro" id="IPR025824">
    <property type="entry name" value="OB-fold_nuc-bd_dom"/>
</dbReference>